<evidence type="ECO:0000313" key="2">
    <source>
        <dbReference type="EMBL" id="KZS92830.1"/>
    </source>
</evidence>
<dbReference type="AlphaFoldDB" id="A0A164U1C8"/>
<dbReference type="EMBL" id="KV419409">
    <property type="protein sequence ID" value="KZS92830.1"/>
    <property type="molecule type" value="Genomic_DNA"/>
</dbReference>
<dbReference type="PROSITE" id="PS50181">
    <property type="entry name" value="FBOX"/>
    <property type="match status" value="1"/>
</dbReference>
<dbReference type="InterPro" id="IPR001810">
    <property type="entry name" value="F-box_dom"/>
</dbReference>
<proteinExistence type="predicted"/>
<sequence>MKAARPHYIVRRRAPPPLLTLPAELILKTLDGLALEDILSMAQSSAYLRAVIKSSIQVWLNASDASSLISSLPISVRLPSSSSFVPSESSPSPELLLAHAARLSARSHRFLRSANNGSLIQPRHSAIFRSPQFADLQILSINPCLNFFFCRKSRELIAYFPDEERFINVGNRLFEESTIKYLDFDVDRRSGRVLVAVLVLRNVRNPVLSLEVYSFTISMTRSAKARHATTALIPLNTTPLLSLLLPQSSFDPSHMPRSLTLAVSLPTCHDPKASPAMISGIIVLPSATDILLVNLSTGRSVRWMLPCEDANIISTNINPSTFSSSSLPEGACELVIALSTPSEVVLHSIPLPSAFYDLPTSSKHRWVESKIDRGVYERGKIYAVKQHGWEPTPKILNIRSSISASRSWSFDVIKPGTSHHRVVVHPSANDHGIRAWKATDVPVDSQARSRERYTNIGHNSPYMYSSQELLPEHAMPHGSQPRVRKMYGLKPCFVKGHDGIVLTPVPVLAATSARAVRHSSTYMYIVGIKDFIGPDSVRLSSRLYPALSAMIMVEMKLVIPQLSDDREEDMDMGEWRVVGWDTIGGRVVLSSSSVGGGICVLDY</sequence>
<gene>
    <name evidence="2" type="ORF">SISNIDRAFT_455453</name>
</gene>
<evidence type="ECO:0000259" key="1">
    <source>
        <dbReference type="PROSITE" id="PS50181"/>
    </source>
</evidence>
<dbReference type="Proteomes" id="UP000076722">
    <property type="component" value="Unassembled WGS sequence"/>
</dbReference>
<organism evidence="2 3">
    <name type="scientific">Sistotremastrum niveocremeum HHB9708</name>
    <dbReference type="NCBI Taxonomy" id="1314777"/>
    <lineage>
        <taxon>Eukaryota</taxon>
        <taxon>Fungi</taxon>
        <taxon>Dikarya</taxon>
        <taxon>Basidiomycota</taxon>
        <taxon>Agaricomycotina</taxon>
        <taxon>Agaricomycetes</taxon>
        <taxon>Sistotremastrales</taxon>
        <taxon>Sistotremastraceae</taxon>
        <taxon>Sertulicium</taxon>
        <taxon>Sertulicium niveocremeum</taxon>
    </lineage>
</organism>
<reference evidence="2 3" key="1">
    <citation type="journal article" date="2016" name="Mol. Biol. Evol.">
        <title>Comparative Genomics of Early-Diverging Mushroom-Forming Fungi Provides Insights into the Origins of Lignocellulose Decay Capabilities.</title>
        <authorList>
            <person name="Nagy L.G."/>
            <person name="Riley R."/>
            <person name="Tritt A."/>
            <person name="Adam C."/>
            <person name="Daum C."/>
            <person name="Floudas D."/>
            <person name="Sun H."/>
            <person name="Yadav J.S."/>
            <person name="Pangilinan J."/>
            <person name="Larsson K.H."/>
            <person name="Matsuura K."/>
            <person name="Barry K."/>
            <person name="Labutti K."/>
            <person name="Kuo R."/>
            <person name="Ohm R.A."/>
            <person name="Bhattacharya S.S."/>
            <person name="Shirouzu T."/>
            <person name="Yoshinaga Y."/>
            <person name="Martin F.M."/>
            <person name="Grigoriev I.V."/>
            <person name="Hibbett D.S."/>
        </authorList>
    </citation>
    <scope>NUCLEOTIDE SEQUENCE [LARGE SCALE GENOMIC DNA]</scope>
    <source>
        <strain evidence="2 3">HHB9708</strain>
    </source>
</reference>
<protein>
    <recommendedName>
        <fullName evidence="1">F-box domain-containing protein</fullName>
    </recommendedName>
</protein>
<keyword evidence="3" id="KW-1185">Reference proteome</keyword>
<evidence type="ECO:0000313" key="3">
    <source>
        <dbReference type="Proteomes" id="UP000076722"/>
    </source>
</evidence>
<feature type="domain" description="F-box" evidence="1">
    <location>
        <begin position="15"/>
        <end position="62"/>
    </location>
</feature>
<accession>A0A164U1C8</accession>
<name>A0A164U1C8_9AGAM</name>